<reference evidence="7" key="1">
    <citation type="submission" date="2018-07" db="EMBL/GenBank/DDBJ databases">
        <authorList>
            <person name="Zhao J."/>
        </authorList>
    </citation>
    <scope>NUCLEOTIDE SEQUENCE [LARGE SCALE GENOMIC DNA]</scope>
    <source>
        <strain evidence="7">GSSD-12</strain>
    </source>
</reference>
<dbReference type="PANTHER" id="PTHR30246">
    <property type="entry name" value="2-KETO-3-DEOXY-6-PHOSPHOGLUCONATE ALDOLASE"/>
    <property type="match status" value="1"/>
</dbReference>
<dbReference type="InterPro" id="IPR000887">
    <property type="entry name" value="Aldlse_KDPG_KHG"/>
</dbReference>
<evidence type="ECO:0000313" key="6">
    <source>
        <dbReference type="EMBL" id="AXG81508.1"/>
    </source>
</evidence>
<comment type="pathway">
    <text evidence="1">Carbohydrate acid metabolism.</text>
</comment>
<dbReference type="PANTHER" id="PTHR30246:SF1">
    <property type="entry name" value="2-DEHYDRO-3-DEOXY-6-PHOSPHOGALACTONATE ALDOLASE-RELATED"/>
    <property type="match status" value="1"/>
</dbReference>
<dbReference type="AlphaFoldDB" id="A0A345HXT4"/>
<comment type="subunit">
    <text evidence="3">Homotrimer.</text>
</comment>
<proteinExistence type="inferred from homology"/>
<name>A0A345HXT4_9ACTN</name>
<keyword evidence="7" id="KW-1185">Reference proteome</keyword>
<dbReference type="EMBL" id="CP031194">
    <property type="protein sequence ID" value="AXG81508.1"/>
    <property type="molecule type" value="Genomic_DNA"/>
</dbReference>
<dbReference type="GO" id="GO:0016829">
    <property type="term" value="F:lyase activity"/>
    <property type="evidence" value="ECO:0007669"/>
    <property type="project" value="UniProtKB-KW"/>
</dbReference>
<evidence type="ECO:0000256" key="5">
    <source>
        <dbReference type="ARBA" id="ARBA00023277"/>
    </source>
</evidence>
<comment type="similarity">
    <text evidence="2">Belongs to the KHG/KDPG aldolase family.</text>
</comment>
<evidence type="ECO:0000256" key="2">
    <source>
        <dbReference type="ARBA" id="ARBA00006906"/>
    </source>
</evidence>
<evidence type="ECO:0000256" key="3">
    <source>
        <dbReference type="ARBA" id="ARBA00011233"/>
    </source>
</evidence>
<dbReference type="Proteomes" id="UP000253868">
    <property type="component" value="Chromosome"/>
</dbReference>
<dbReference type="CDD" id="cd00452">
    <property type="entry name" value="KDPG_aldolase"/>
    <property type="match status" value="1"/>
</dbReference>
<keyword evidence="4" id="KW-0456">Lyase</keyword>
<evidence type="ECO:0000256" key="1">
    <source>
        <dbReference type="ARBA" id="ARBA00004761"/>
    </source>
</evidence>
<dbReference type="Gene3D" id="3.20.20.70">
    <property type="entry name" value="Aldolase class I"/>
    <property type="match status" value="1"/>
</dbReference>
<dbReference type="OrthoDB" id="9805177at2"/>
<evidence type="ECO:0000313" key="7">
    <source>
        <dbReference type="Proteomes" id="UP000253868"/>
    </source>
</evidence>
<dbReference type="Pfam" id="PF01081">
    <property type="entry name" value="Aldolase"/>
    <property type="match status" value="1"/>
</dbReference>
<dbReference type="RefSeq" id="WP_114664049.1">
    <property type="nucleotide sequence ID" value="NZ_CP031194.1"/>
</dbReference>
<sequence length="202" mass="20550">MATDEFFRHHLAHNPVLGIFRNLGPADTVAMCERAWEFGVELVEVPVQSRDALPSLRAAVAAAEPAGKRVGAGTVTTVGQLTAVHDLGAAFTVAPGFHPEVVAASARLGLPHLPGVATATEIATALAAGLTWLKAFPARQLGPAWIAAHLAPFPTVNFVATGGVDATNAAAFLAAGCRGVAVGSALSDPDALVALRQAVAAR</sequence>
<dbReference type="InterPro" id="IPR013785">
    <property type="entry name" value="Aldolase_TIM"/>
</dbReference>
<organism evidence="6 7">
    <name type="scientific">Streptomyces paludis</name>
    <dbReference type="NCBI Taxonomy" id="2282738"/>
    <lineage>
        <taxon>Bacteria</taxon>
        <taxon>Bacillati</taxon>
        <taxon>Actinomycetota</taxon>
        <taxon>Actinomycetes</taxon>
        <taxon>Kitasatosporales</taxon>
        <taxon>Streptomycetaceae</taxon>
        <taxon>Streptomyces</taxon>
    </lineage>
</organism>
<dbReference type="SUPFAM" id="SSF51569">
    <property type="entry name" value="Aldolase"/>
    <property type="match status" value="1"/>
</dbReference>
<gene>
    <name evidence="6" type="ORF">DVK44_31630</name>
</gene>
<dbReference type="KEGG" id="spad:DVK44_31630"/>
<accession>A0A345HXT4</accession>
<evidence type="ECO:0000256" key="4">
    <source>
        <dbReference type="ARBA" id="ARBA00023239"/>
    </source>
</evidence>
<protein>
    <submittedName>
        <fullName evidence="6">2-dehydro-3-deoxyphosphogluconate aldolase</fullName>
    </submittedName>
</protein>
<keyword evidence="5" id="KW-0119">Carbohydrate metabolism</keyword>